<reference evidence="2" key="1">
    <citation type="submission" date="2021-10" db="EMBL/GenBank/DDBJ databases">
        <title>Melipona bicolor Genome sequencing and assembly.</title>
        <authorList>
            <person name="Araujo N.S."/>
            <person name="Arias M.C."/>
        </authorList>
    </citation>
    <scope>NUCLEOTIDE SEQUENCE</scope>
    <source>
        <strain evidence="2">USP_2M_L1-L4_2017</strain>
        <tissue evidence="2">Whole body</tissue>
    </source>
</reference>
<evidence type="ECO:0000313" key="3">
    <source>
        <dbReference type="Proteomes" id="UP001177670"/>
    </source>
</evidence>
<feature type="region of interest" description="Disordered" evidence="1">
    <location>
        <begin position="1"/>
        <end position="23"/>
    </location>
</feature>
<organism evidence="2 3">
    <name type="scientific">Melipona bicolor</name>
    <dbReference type="NCBI Taxonomy" id="60889"/>
    <lineage>
        <taxon>Eukaryota</taxon>
        <taxon>Metazoa</taxon>
        <taxon>Ecdysozoa</taxon>
        <taxon>Arthropoda</taxon>
        <taxon>Hexapoda</taxon>
        <taxon>Insecta</taxon>
        <taxon>Pterygota</taxon>
        <taxon>Neoptera</taxon>
        <taxon>Endopterygota</taxon>
        <taxon>Hymenoptera</taxon>
        <taxon>Apocrita</taxon>
        <taxon>Aculeata</taxon>
        <taxon>Apoidea</taxon>
        <taxon>Anthophila</taxon>
        <taxon>Apidae</taxon>
        <taxon>Melipona</taxon>
    </lineage>
</organism>
<sequence>MRVPGCGVPPPPDSRRFNSNNSQITNNINCNDCNNNRNTNNNNNNNNDNVNEIFGSPKSVESNDNIGYQANNWPIARGNQREGITSGGCLEHQDSTGCLTAETARPTPLPPQRTKGRPLFIVEFFAHRKFTPKTRAVIAGARSRCSEGERKAGANYVFAVDAERLADQLEHQRPTAAIVGVARRRDDATGEHRPLARGARCEPASACTTADVPATHVHPGHTEELHGGTGCLDLPAGPFRRTGGQIRRSLEGMILSLNGQTFGPQNIETSGVRDLRACVDDQTLQPLNESVVKPTPIPRNSFLKPAVHPSSSLAPVRPTCSTTSKAKDLPIRQQPLPPVKGVALFLSRFTTPSTEAIRLISAEYRCYSLASGSFRYQESPTRASVFHA</sequence>
<proteinExistence type="predicted"/>
<protein>
    <submittedName>
        <fullName evidence="2">Uncharacterized protein</fullName>
    </submittedName>
</protein>
<keyword evidence="3" id="KW-1185">Reference proteome</keyword>
<name>A0AA40KLK6_9HYME</name>
<feature type="compositionally biased region" description="Polar residues" evidence="1">
    <location>
        <begin position="309"/>
        <end position="324"/>
    </location>
</feature>
<feature type="compositionally biased region" description="Low complexity" evidence="1">
    <location>
        <begin position="39"/>
        <end position="51"/>
    </location>
</feature>
<gene>
    <name evidence="2" type="ORF">K0M31_006098</name>
</gene>
<dbReference type="EMBL" id="JAHYIQ010000017">
    <property type="protein sequence ID" value="KAK1124736.1"/>
    <property type="molecule type" value="Genomic_DNA"/>
</dbReference>
<evidence type="ECO:0000256" key="1">
    <source>
        <dbReference type="SAM" id="MobiDB-lite"/>
    </source>
</evidence>
<feature type="region of interest" description="Disordered" evidence="1">
    <location>
        <begin position="302"/>
        <end position="324"/>
    </location>
</feature>
<dbReference type="Proteomes" id="UP001177670">
    <property type="component" value="Unassembled WGS sequence"/>
</dbReference>
<dbReference type="AlphaFoldDB" id="A0AA40KLK6"/>
<accession>A0AA40KLK6</accession>
<feature type="region of interest" description="Disordered" evidence="1">
    <location>
        <begin position="39"/>
        <end position="58"/>
    </location>
</feature>
<comment type="caution">
    <text evidence="2">The sequence shown here is derived from an EMBL/GenBank/DDBJ whole genome shotgun (WGS) entry which is preliminary data.</text>
</comment>
<evidence type="ECO:0000313" key="2">
    <source>
        <dbReference type="EMBL" id="KAK1124736.1"/>
    </source>
</evidence>